<keyword evidence="2" id="KW-0449">Lipoprotein</keyword>
<feature type="compositionally biased region" description="Acidic residues" evidence="1">
    <location>
        <begin position="437"/>
        <end position="452"/>
    </location>
</feature>
<feature type="region of interest" description="Disordered" evidence="1">
    <location>
        <begin position="254"/>
        <end position="490"/>
    </location>
</feature>
<dbReference type="Gene3D" id="4.10.1080.10">
    <property type="entry name" value="TSP type-3 repeat"/>
    <property type="match status" value="2"/>
</dbReference>
<name>A0A0A1E9P6_9VIBR</name>
<feature type="compositionally biased region" description="Basic and acidic residues" evidence="1">
    <location>
        <begin position="313"/>
        <end position="323"/>
    </location>
</feature>
<evidence type="ECO:0000313" key="2">
    <source>
        <dbReference type="EMBL" id="AIY26207.1"/>
    </source>
</evidence>
<proteinExistence type="predicted"/>
<dbReference type="AlphaFoldDB" id="A0A0A1E9P6"/>
<feature type="compositionally biased region" description="Basic and acidic residues" evidence="1">
    <location>
        <begin position="453"/>
        <end position="466"/>
    </location>
</feature>
<feature type="region of interest" description="Disordered" evidence="1">
    <location>
        <begin position="195"/>
        <end position="218"/>
    </location>
</feature>
<feature type="compositionally biased region" description="Acidic residues" evidence="1">
    <location>
        <begin position="472"/>
        <end position="490"/>
    </location>
</feature>
<dbReference type="InterPro" id="IPR028974">
    <property type="entry name" value="TSP_type-3_rpt"/>
</dbReference>
<feature type="compositionally biased region" description="Basic and acidic residues" evidence="1">
    <location>
        <begin position="338"/>
        <end position="361"/>
    </location>
</feature>
<feature type="compositionally biased region" description="Acidic residues" evidence="1">
    <location>
        <begin position="402"/>
        <end position="417"/>
    </location>
</feature>
<dbReference type="EMBL" id="KM596634">
    <property type="protein sequence ID" value="AIY26207.1"/>
    <property type="molecule type" value="Genomic_DNA"/>
</dbReference>
<dbReference type="PROSITE" id="PS51257">
    <property type="entry name" value="PROKAR_LIPOPROTEIN"/>
    <property type="match status" value="1"/>
</dbReference>
<dbReference type="GO" id="GO:0005509">
    <property type="term" value="F:calcium ion binding"/>
    <property type="evidence" value="ECO:0007669"/>
    <property type="project" value="InterPro"/>
</dbReference>
<accession>A0A0A1E9P6</accession>
<evidence type="ECO:0000256" key="1">
    <source>
        <dbReference type="SAM" id="MobiDB-lite"/>
    </source>
</evidence>
<protein>
    <submittedName>
        <fullName evidence="2">Putative autotransporter adhesin/RTX toxin, lipoprotein</fullName>
    </submittedName>
</protein>
<feature type="compositionally biased region" description="Basic and acidic residues" evidence="1">
    <location>
        <begin position="383"/>
        <end position="396"/>
    </location>
</feature>
<sequence>MKQKQLVIALGLTSSLGLVGCGGGSDGDSDNNAAATKTYSVKAIDGYLNGALVWLDVNGDFQNNPGEPTATSTAGGNASLDVTGIDNPEQYSVIVRAIKGKTIDEDTNKVVAADYVMSAPAGQTHVTPLSTLVHVELKRDTSTKTDAEKQADAEKKIADQLGIPEDDVLGDYIADDKDEAAVGAKALVTSGTLPTTAEELKDQSDTTDDGAGGDADTLLSDADTINTLIKTTIATKKSEAGEGGTADLSAIIVSQDGSVDEDTDNDGVADKDEDEGFVGNSNEWFDFDKDGTGDNEDTDDDGDGTLDEDDAMPYDKGETKDTDNDGIGDNADTDDDNDTHKDDADAFPTDGKEWLDTDGDKIGNNADTDDDGDDVIDGDDAFPLDKDESVDTDGDKVGNNADTDDDGDDVLDGEDAFPLDKDESIDTDKDGTGNNADTDDDGDNVLDGDDAFPLDKDESVDTDGDKIGNNADTDDDGDVVSDDDDLDPTDPDIGAPQTAALISFMQESTTLYVGNTDKENDKTTGALEEFTLANNIATITGKYSIGKDGTLTAKNSAQAASNVDTSFDRLILTDNGWEKSSENFELKIDGTQVQLYPSGQSSHNFQVQGSVKDLANLNIHDNAGELENIVKESGNYPAGAKAAIVSLLTLNEKYELKNDKVWFWHGSGNTDDDGQNATTLTEIISDQSAGETPVTTSIKGISLGHDIGVELVTGGVAYFYTMNWNNSTAMSDSGSGTTSQVSARVGSSTWTQATVNSEEILTINVPKSVQDTWGDKYRAGDTPIVSVYQSALYIGKYMAANSSESDNSALLMNATAKTALLGSVDIPLYKCSSKEREDSNLTLADLDSAIEWCGLAQAITSEMITGKNFNRVKGNGDTRDYTFNSNGTVKVTKNSDSNDTYTWNWTIAGNYVKLYNVDETDNSQWYWAITDIKDNGWAILTYENHQTTASDDTNFVALWASVVTNQDIGTPTACTITEKESGATYADFSSELAACTNKPSMTVDKVTSIYRISGSKETRAYVLNPNGNMLYFRNGVPREMTWEMNSDDIMVWKENGTIVDYLRVIKDLGSTSDVAFFAPEESEVWVSTLTDTEPFGNVQNCNTGDSDWDDAKDRPVAFTTYAAFQTSFDGCINSSVRTATFVDKELLDRTITFQTTDERLTFNPDYSGTLNDINETTGVIESTHSFTWSIHDADRGILKFVLTYSDDNNQSQSLNQYLAITSSNGIEFAIKGFWDHTAWETESDYTTGQGEIFSRTYSHPDAKSKIDGL</sequence>
<feature type="compositionally biased region" description="Acidic residues" evidence="1">
    <location>
        <begin position="258"/>
        <end position="276"/>
    </location>
</feature>
<reference evidence="2" key="1">
    <citation type="journal article" date="2014" name="PLoS ONE">
        <title>Characterization of the secretomes of two vibrios pathogenic to mollusks.</title>
        <authorList>
            <person name="Madec S."/>
            <person name="Pichereau V."/>
            <person name="Jacq A."/>
            <person name="Paillard M."/>
            <person name="Boisset C."/>
            <person name="Guerard F."/>
            <person name="Paillard C."/>
            <person name="Nicolas J.L."/>
        </authorList>
    </citation>
    <scope>NUCLEOTIDE SEQUENCE</scope>
    <source>
        <strain evidence="2">CECT4600</strain>
    </source>
</reference>
<feature type="compositionally biased region" description="Acidic residues" evidence="1">
    <location>
        <begin position="367"/>
        <end position="382"/>
    </location>
</feature>
<feature type="compositionally biased region" description="Acidic residues" evidence="1">
    <location>
        <begin position="293"/>
        <end position="312"/>
    </location>
</feature>
<organism evidence="2">
    <name type="scientific">Vibrio tapetis</name>
    <dbReference type="NCBI Taxonomy" id="52443"/>
    <lineage>
        <taxon>Bacteria</taxon>
        <taxon>Pseudomonadati</taxon>
        <taxon>Pseudomonadota</taxon>
        <taxon>Gammaproteobacteria</taxon>
        <taxon>Vibrionales</taxon>
        <taxon>Vibrionaceae</taxon>
        <taxon>Vibrio</taxon>
    </lineage>
</organism>
<feature type="compositionally biased region" description="Basic and acidic residues" evidence="1">
    <location>
        <begin position="418"/>
        <end position="431"/>
    </location>
</feature>
<dbReference type="SUPFAM" id="SSF103647">
    <property type="entry name" value="TSP type-3 repeat"/>
    <property type="match status" value="3"/>
</dbReference>